<comment type="catalytic activity">
    <reaction evidence="41">
        <text>1,3-dihexadecanoyl-2-(9Z-octadecenoyl)glycerol + H2O = 1,3-dihexadecanoylglycerol + (9Z)-octadecenoate + H(+)</text>
        <dbReference type="Rhea" id="RHEA:40983"/>
        <dbReference type="ChEBI" id="CHEBI:15377"/>
        <dbReference type="ChEBI" id="CHEBI:15378"/>
        <dbReference type="ChEBI" id="CHEBI:30823"/>
        <dbReference type="ChEBI" id="CHEBI:75688"/>
        <dbReference type="ChEBI" id="CHEBI:77619"/>
    </reaction>
    <physiologicalReaction direction="left-to-right" evidence="41">
        <dbReference type="Rhea" id="RHEA:40984"/>
    </physiologicalReaction>
</comment>
<evidence type="ECO:0000256" key="3">
    <source>
        <dbReference type="ARBA" id="ARBA00013274"/>
    </source>
</evidence>
<comment type="catalytic activity">
    <reaction evidence="17">
        <text>a triacylglycerol + H2O = a diacylglycerol + a fatty acid + H(+)</text>
        <dbReference type="Rhea" id="RHEA:12044"/>
        <dbReference type="ChEBI" id="CHEBI:15377"/>
        <dbReference type="ChEBI" id="CHEBI:15378"/>
        <dbReference type="ChEBI" id="CHEBI:17855"/>
        <dbReference type="ChEBI" id="CHEBI:18035"/>
        <dbReference type="ChEBI" id="CHEBI:28868"/>
        <dbReference type="EC" id="3.1.1.3"/>
    </reaction>
    <physiologicalReaction direction="left-to-right" evidence="17">
        <dbReference type="Rhea" id="RHEA:12045"/>
    </physiologicalReaction>
</comment>
<evidence type="ECO:0000256" key="25">
    <source>
        <dbReference type="ARBA" id="ARBA00047324"/>
    </source>
</evidence>
<name>A0A2A6C563_PRIPA</name>
<dbReference type="GO" id="GO:0004623">
    <property type="term" value="F:phospholipase A2 activity"/>
    <property type="evidence" value="ECO:0007669"/>
    <property type="project" value="UniProtKB-EC"/>
</dbReference>
<evidence type="ECO:0000256" key="41">
    <source>
        <dbReference type="ARBA" id="ARBA00048869"/>
    </source>
</evidence>
<dbReference type="PANTHER" id="PTHR21325:SF31">
    <property type="entry name" value="GH22081P-RELATED"/>
    <property type="match status" value="1"/>
</dbReference>
<dbReference type="EC" id="3.1.1.4" evidence="4"/>
<evidence type="ECO:0000256" key="36">
    <source>
        <dbReference type="ARBA" id="ARBA00048386"/>
    </source>
</evidence>
<gene>
    <name evidence="47" type="primary">WBGene00116148</name>
</gene>
<comment type="catalytic activity">
    <reaction evidence="34">
        <text>1-hexadecanoyl-2-(9Z,12Z-octadecadienoyl)-sn-glycero-3-phosphocholine + H2O = 2-(9Z,12Z-octadecadienoyl)-sn-glycero-3-phosphocholine + hexadecanoate + H(+)</text>
        <dbReference type="Rhea" id="RHEA:40971"/>
        <dbReference type="ChEBI" id="CHEBI:7896"/>
        <dbReference type="ChEBI" id="CHEBI:15377"/>
        <dbReference type="ChEBI" id="CHEBI:15378"/>
        <dbReference type="ChEBI" id="CHEBI:73002"/>
        <dbReference type="ChEBI" id="CHEBI:76084"/>
    </reaction>
    <physiologicalReaction direction="left-to-right" evidence="34">
        <dbReference type="Rhea" id="RHEA:40972"/>
    </physiologicalReaction>
</comment>
<comment type="catalytic activity">
    <reaction evidence="29">
        <text>2,3-di-(9Z)-octadecenoyl-sn-glycerol + H2O = 3-(9Z-octadecenoyl)-sn-glycerol + (9Z)-octadecenoate + H(+)</text>
        <dbReference type="Rhea" id="RHEA:42604"/>
        <dbReference type="ChEBI" id="CHEBI:15377"/>
        <dbReference type="ChEBI" id="CHEBI:15378"/>
        <dbReference type="ChEBI" id="CHEBI:30823"/>
        <dbReference type="ChEBI" id="CHEBI:75824"/>
        <dbReference type="ChEBI" id="CHEBI:75938"/>
    </reaction>
    <physiologicalReaction direction="left-to-right" evidence="29">
        <dbReference type="Rhea" id="RHEA:42605"/>
    </physiologicalReaction>
</comment>
<keyword evidence="7" id="KW-1003">Cell membrane</keyword>
<evidence type="ECO:0000256" key="16">
    <source>
        <dbReference type="ARBA" id="ARBA00023264"/>
    </source>
</evidence>
<comment type="catalytic activity">
    <reaction evidence="46">
        <text>2-(9Z-octadecenoyl)-glycerol + H2O = glycerol + (9Z)-octadecenoate + H(+)</text>
        <dbReference type="Rhea" id="RHEA:38491"/>
        <dbReference type="ChEBI" id="CHEBI:15377"/>
        <dbReference type="ChEBI" id="CHEBI:15378"/>
        <dbReference type="ChEBI" id="CHEBI:17754"/>
        <dbReference type="ChEBI" id="CHEBI:30823"/>
        <dbReference type="ChEBI" id="CHEBI:73990"/>
    </reaction>
    <physiologicalReaction direction="left-to-right" evidence="46">
        <dbReference type="Rhea" id="RHEA:38492"/>
    </physiologicalReaction>
</comment>
<reference evidence="48" key="1">
    <citation type="journal article" date="2008" name="Nat. Genet.">
        <title>The Pristionchus pacificus genome provides a unique perspective on nematode lifestyle and parasitism.</title>
        <authorList>
            <person name="Dieterich C."/>
            <person name="Clifton S.W."/>
            <person name="Schuster L.N."/>
            <person name="Chinwalla A."/>
            <person name="Delehaunty K."/>
            <person name="Dinkelacker I."/>
            <person name="Fulton L."/>
            <person name="Fulton R."/>
            <person name="Godfrey J."/>
            <person name="Minx P."/>
            <person name="Mitreva M."/>
            <person name="Roeseler W."/>
            <person name="Tian H."/>
            <person name="Witte H."/>
            <person name="Yang S.P."/>
            <person name="Wilson R.K."/>
            <person name="Sommer R.J."/>
        </authorList>
    </citation>
    <scope>NUCLEOTIDE SEQUENCE [LARGE SCALE GENOMIC DNA]</scope>
    <source>
        <strain evidence="48">PS312</strain>
    </source>
</reference>
<accession>A0A2A6C563</accession>
<keyword evidence="15" id="KW-0325">Glycoprotein</keyword>
<evidence type="ECO:0000256" key="11">
    <source>
        <dbReference type="ARBA" id="ARBA00022801"/>
    </source>
</evidence>
<comment type="catalytic activity">
    <reaction evidence="32">
        <text>1,2-di-(9Z-octadecenoyl)-sn-glycero-3-phosphocholine + H2O = 1-(9Z-octadecenoyl)-sn-glycero-3-phosphocholine + (9Z)-octadecenoate + H(+)</text>
        <dbReference type="Rhea" id="RHEA:40923"/>
        <dbReference type="ChEBI" id="CHEBI:15377"/>
        <dbReference type="ChEBI" id="CHEBI:15378"/>
        <dbReference type="ChEBI" id="CHEBI:28610"/>
        <dbReference type="ChEBI" id="CHEBI:30823"/>
        <dbReference type="ChEBI" id="CHEBI:74669"/>
    </reaction>
    <physiologicalReaction direction="left-to-right" evidence="32">
        <dbReference type="Rhea" id="RHEA:40924"/>
    </physiologicalReaction>
</comment>
<keyword evidence="13" id="KW-0443">Lipid metabolism</keyword>
<comment type="catalytic activity">
    <reaction evidence="37">
        <text>a 1-acyl-sn-glycero-3-phosphocholine + H2O = sn-glycerol 3-phosphocholine + a fatty acid + H(+)</text>
        <dbReference type="Rhea" id="RHEA:15177"/>
        <dbReference type="ChEBI" id="CHEBI:15377"/>
        <dbReference type="ChEBI" id="CHEBI:15378"/>
        <dbReference type="ChEBI" id="CHEBI:16870"/>
        <dbReference type="ChEBI" id="CHEBI:28868"/>
        <dbReference type="ChEBI" id="CHEBI:58168"/>
        <dbReference type="EC" id="3.1.1.5"/>
    </reaction>
    <physiologicalReaction direction="left-to-right" evidence="37">
        <dbReference type="Rhea" id="RHEA:15178"/>
    </physiologicalReaction>
</comment>
<keyword evidence="14" id="KW-0472">Membrane</keyword>
<evidence type="ECO:0000313" key="47">
    <source>
        <dbReference type="EnsemblMetazoa" id="PPA26594.1"/>
    </source>
</evidence>
<dbReference type="GO" id="GO:0006644">
    <property type="term" value="P:phospholipid metabolic process"/>
    <property type="evidence" value="ECO:0000318"/>
    <property type="project" value="GO_Central"/>
</dbReference>
<evidence type="ECO:0000256" key="29">
    <source>
        <dbReference type="ARBA" id="ARBA00048011"/>
    </source>
</evidence>
<protein>
    <recommendedName>
        <fullName evidence="6">Phospholipase B1, membrane-associated</fullName>
        <ecNumber evidence="5">3.1.1.3</ecNumber>
        <ecNumber evidence="4">3.1.1.4</ecNumber>
        <ecNumber evidence="3">3.1.1.5</ecNumber>
    </recommendedName>
    <alternativeName>
        <fullName evidence="20">Lysophospholipase</fullName>
    </alternativeName>
    <alternativeName>
        <fullName evidence="21">Phospholipase A2</fullName>
    </alternativeName>
    <alternativeName>
        <fullName evidence="23">Phospholipase B/lipase</fullName>
    </alternativeName>
    <alternativeName>
        <fullName evidence="22">Triacylglycerol lipase</fullName>
    </alternativeName>
</protein>
<evidence type="ECO:0000256" key="46">
    <source>
        <dbReference type="ARBA" id="ARBA00049461"/>
    </source>
</evidence>
<evidence type="ECO:0000256" key="45">
    <source>
        <dbReference type="ARBA" id="ARBA00049372"/>
    </source>
</evidence>
<keyword evidence="16" id="KW-1208">Phospholipid metabolism</keyword>
<dbReference type="GO" id="GO:0004806">
    <property type="term" value="F:triacylglycerol lipase activity"/>
    <property type="evidence" value="ECO:0007669"/>
    <property type="project" value="UniProtKB-EC"/>
</dbReference>
<evidence type="ECO:0000256" key="8">
    <source>
        <dbReference type="ARBA" id="ARBA00022692"/>
    </source>
</evidence>
<evidence type="ECO:0000313" key="48">
    <source>
        <dbReference type="Proteomes" id="UP000005239"/>
    </source>
</evidence>
<comment type="function">
    <text evidence="24">Calcium-independent membrane-associated phospholipase that catalyzes complete diacylation of phospholipids by hydrolyzing both sn-1 and sn-2 fatty acyl chains attached to the glycerol backbone (phospholipase B activity). Has dual phospholipase and lysophospholipase activities toward diacylphospholipids. Preferentially cleaves sn-2 ester bonds over sn-1 bonds. Acts as a lipase toward glycerolipid substrates. Hydrolyzes fatty acyl chains of diacylglycerols with preference for the sn-2 position and of triacylglycerols with not positional selectivity. May also hydrolyze long chain retinyl esters such as retinyl palmitate. May contribute to digestion of dietary phospholipids, glycerolipids and retinoids, facilitating lipid absorption at the brush border.</text>
</comment>
<evidence type="ECO:0000256" key="22">
    <source>
        <dbReference type="ARBA" id="ARBA00031485"/>
    </source>
</evidence>
<comment type="similarity">
    <text evidence="2">Belongs to the 'GDSL' lipolytic enzyme family. Phospholipase B1 subfamily.</text>
</comment>
<keyword evidence="48" id="KW-1185">Reference proteome</keyword>
<comment type="catalytic activity">
    <reaction evidence="43">
        <text>1-hexadecanoyl-2-(9Z)-octadecenoyl-3-octadecanoyl-sn-glycerol + H2O = 1-hexadecanoyl-3-octadecanoyl-sn-glycerol + (9Z)-octadecenoate + H(+)</text>
        <dbReference type="Rhea" id="RHEA:41103"/>
        <dbReference type="ChEBI" id="CHEBI:15377"/>
        <dbReference type="ChEBI" id="CHEBI:15378"/>
        <dbReference type="ChEBI" id="CHEBI:30823"/>
        <dbReference type="ChEBI" id="CHEBI:77623"/>
        <dbReference type="ChEBI" id="CHEBI:77624"/>
    </reaction>
    <physiologicalReaction direction="left-to-right" evidence="43">
        <dbReference type="Rhea" id="RHEA:41104"/>
    </physiologicalReaction>
</comment>
<keyword evidence="10" id="KW-0677">Repeat</keyword>
<evidence type="ECO:0000256" key="1">
    <source>
        <dbReference type="ARBA" id="ARBA00004247"/>
    </source>
</evidence>
<evidence type="ECO:0000256" key="27">
    <source>
        <dbReference type="ARBA" id="ARBA00047438"/>
    </source>
</evidence>
<evidence type="ECO:0000256" key="9">
    <source>
        <dbReference type="ARBA" id="ARBA00022729"/>
    </source>
</evidence>
<dbReference type="CDD" id="cd01824">
    <property type="entry name" value="Phospholipase_B_like"/>
    <property type="match status" value="1"/>
</dbReference>
<keyword evidence="8" id="KW-0812">Transmembrane</keyword>
<comment type="catalytic activity">
    <reaction evidence="45">
        <text>1,3-di-(9Z-octadecenoyl)-glycerol + H2O = 1-(9Z-octadecenoyl)-glycerol + (9Z)-octadecenoate + H(+)</text>
        <dbReference type="Rhea" id="RHEA:39939"/>
        <dbReference type="ChEBI" id="CHEBI:15377"/>
        <dbReference type="ChEBI" id="CHEBI:15378"/>
        <dbReference type="ChEBI" id="CHEBI:30823"/>
        <dbReference type="ChEBI" id="CHEBI:75342"/>
        <dbReference type="ChEBI" id="CHEBI:75735"/>
    </reaction>
    <physiologicalReaction direction="left-to-right" evidence="45">
        <dbReference type="Rhea" id="RHEA:39940"/>
    </physiologicalReaction>
</comment>
<evidence type="ECO:0000256" key="13">
    <source>
        <dbReference type="ARBA" id="ARBA00023098"/>
    </source>
</evidence>
<comment type="catalytic activity">
    <reaction evidence="30">
        <text>1-hexadecanoyl-2-(9Z-octadecenoyl)-sn-glycero-3-phospho-(1'-sn-glycerol) + H2O = 1-hexadecanoyl-sn-glycero-3-phospho-(1'-sn-glycerol) + (9Z)-octadecenoate + H(+)</text>
        <dbReference type="Rhea" id="RHEA:40919"/>
        <dbReference type="ChEBI" id="CHEBI:15377"/>
        <dbReference type="ChEBI" id="CHEBI:15378"/>
        <dbReference type="ChEBI" id="CHEBI:30823"/>
        <dbReference type="ChEBI" id="CHEBI:72841"/>
        <dbReference type="ChEBI" id="CHEBI:75158"/>
    </reaction>
    <physiologicalReaction direction="left-to-right" evidence="30">
        <dbReference type="Rhea" id="RHEA:40920"/>
    </physiologicalReaction>
</comment>
<sequence length="338" mass="37884">MKRSTTVPTSVHSLRPADIDIVAAMGDSLTAGNGAGAEGDDELAVAIQFRDILKKFNPNLLGYSVRTGSANVWETAHLNAGVPGAHSEDMPQQAGDLARRMREHPELDYLNHWKLVHIFIGINDICRFCFTDNEDGDHYVENVRQGVQYLKENLPRTIVILSGMYDASLLRRLDHSGPFCKPTPYPMGRLMLFFLCIVGNYLIRFECKCEQNATVTDAELHDISRDYMGKMWSLQDSGEFESDDFTLIIQPYLEHAEDVGRNPDGTPNMDFFAPDCFHFSAYGHAILARNLWNNMMQSVGAKTAANLTDNGESLLCPDKACPFIRTTKNSEDCTKYNN</sequence>
<dbReference type="GO" id="GO:0004620">
    <property type="term" value="F:phospholipase activity"/>
    <property type="evidence" value="ECO:0000318"/>
    <property type="project" value="GO_Central"/>
</dbReference>
<evidence type="ECO:0000256" key="19">
    <source>
        <dbReference type="ARBA" id="ARBA00023422"/>
    </source>
</evidence>
<evidence type="ECO:0000256" key="24">
    <source>
        <dbReference type="ARBA" id="ARBA00045916"/>
    </source>
</evidence>
<evidence type="ECO:0000256" key="7">
    <source>
        <dbReference type="ARBA" id="ARBA00022475"/>
    </source>
</evidence>
<dbReference type="OrthoDB" id="10265800at2759"/>
<keyword evidence="9" id="KW-0732">Signal</keyword>
<dbReference type="InterPro" id="IPR008265">
    <property type="entry name" value="Lipase_GDSL_AS"/>
</dbReference>
<comment type="catalytic activity">
    <reaction evidence="36">
        <text>1,2,3-tri-(9Z-octadecenoyl)-glycerol + H2O = di-(9Z)-octadecenoylglycerol + (9Z)-octadecenoate + H(+)</text>
        <dbReference type="Rhea" id="RHEA:38575"/>
        <dbReference type="ChEBI" id="CHEBI:15377"/>
        <dbReference type="ChEBI" id="CHEBI:15378"/>
        <dbReference type="ChEBI" id="CHEBI:30823"/>
        <dbReference type="ChEBI" id="CHEBI:53753"/>
        <dbReference type="ChEBI" id="CHEBI:75945"/>
    </reaction>
    <physiologicalReaction direction="left-to-right" evidence="36">
        <dbReference type="Rhea" id="RHEA:38576"/>
    </physiologicalReaction>
</comment>
<evidence type="ECO:0000256" key="10">
    <source>
        <dbReference type="ARBA" id="ARBA00022737"/>
    </source>
</evidence>
<comment type="catalytic activity">
    <reaction evidence="40">
        <text>1-hexadecanoyl-2-(9Z-octadecenoyl)-sn-glycero-3-phosphocholine + H2O = 1-hexadecanoyl-sn-glycero-3-phosphocholine + (9Z)-octadecenoate + H(+)</text>
        <dbReference type="Rhea" id="RHEA:38779"/>
        <dbReference type="ChEBI" id="CHEBI:15377"/>
        <dbReference type="ChEBI" id="CHEBI:15378"/>
        <dbReference type="ChEBI" id="CHEBI:30823"/>
        <dbReference type="ChEBI" id="CHEBI:72998"/>
        <dbReference type="ChEBI" id="CHEBI:73001"/>
    </reaction>
    <physiologicalReaction direction="left-to-right" evidence="40">
        <dbReference type="Rhea" id="RHEA:38780"/>
    </physiologicalReaction>
</comment>
<evidence type="ECO:0000256" key="44">
    <source>
        <dbReference type="ARBA" id="ARBA00049363"/>
    </source>
</evidence>
<dbReference type="Gene3D" id="3.40.50.1110">
    <property type="entry name" value="SGNH hydrolase"/>
    <property type="match status" value="1"/>
</dbReference>
<dbReference type="SUPFAM" id="SSF52266">
    <property type="entry name" value="SGNH hydrolase"/>
    <property type="match status" value="1"/>
</dbReference>
<comment type="catalytic activity">
    <reaction evidence="25">
        <text>1-hexadecanoyl-2-(9Z)-octadecenoyl-3-octadecanoyl-sn-glycerol + H2O = 2-(9Z-octadecenoyl)-3-octadecanoyl-sn-glycerol + hexadecanoate + H(+)</text>
        <dbReference type="Rhea" id="RHEA:41107"/>
        <dbReference type="ChEBI" id="CHEBI:7896"/>
        <dbReference type="ChEBI" id="CHEBI:15377"/>
        <dbReference type="ChEBI" id="CHEBI:15378"/>
        <dbReference type="ChEBI" id="CHEBI:75558"/>
        <dbReference type="ChEBI" id="CHEBI:77623"/>
    </reaction>
    <physiologicalReaction direction="left-to-right" evidence="25">
        <dbReference type="Rhea" id="RHEA:41108"/>
    </physiologicalReaction>
</comment>
<dbReference type="AlphaFoldDB" id="A0A2A6C563"/>
<dbReference type="EnsemblMetazoa" id="PPA26594.1">
    <property type="protein sequence ID" value="PPA26594.1"/>
    <property type="gene ID" value="WBGene00116148"/>
</dbReference>
<evidence type="ECO:0000256" key="33">
    <source>
        <dbReference type="ARBA" id="ARBA00048227"/>
    </source>
</evidence>
<comment type="catalytic activity">
    <reaction evidence="44">
        <text>1,2-dihexadecanoyl-sn-glycero-3-phosphocholine + 2 H2O = sn-glycerol 3-phosphocholine + 2 hexadecanoate + 2 H(+)</text>
        <dbReference type="Rhea" id="RHEA:40975"/>
        <dbReference type="ChEBI" id="CHEBI:7896"/>
        <dbReference type="ChEBI" id="CHEBI:15377"/>
        <dbReference type="ChEBI" id="CHEBI:15378"/>
        <dbReference type="ChEBI" id="CHEBI:16870"/>
        <dbReference type="ChEBI" id="CHEBI:72999"/>
    </reaction>
    <physiologicalReaction direction="left-to-right" evidence="44">
        <dbReference type="Rhea" id="RHEA:40976"/>
    </physiologicalReaction>
</comment>
<evidence type="ECO:0000256" key="43">
    <source>
        <dbReference type="ARBA" id="ARBA00048939"/>
    </source>
</evidence>
<comment type="catalytic activity">
    <reaction evidence="42">
        <text>1-O-hexadecyl-2-(9Z)-octadecenoyl-sn-glycero-3-phosphocholine + H2O = 1-O-hexadecyl-sn-glycero-3-phosphocholine + (9Z)-octadecenoate + H(+)</text>
        <dbReference type="Rhea" id="RHEA:40915"/>
        <dbReference type="ChEBI" id="CHEBI:15377"/>
        <dbReference type="ChEBI" id="CHEBI:15378"/>
        <dbReference type="ChEBI" id="CHEBI:30823"/>
        <dbReference type="ChEBI" id="CHEBI:34112"/>
        <dbReference type="ChEBI" id="CHEBI:64496"/>
    </reaction>
    <physiologicalReaction direction="left-to-right" evidence="42">
        <dbReference type="Rhea" id="RHEA:40916"/>
    </physiologicalReaction>
</comment>
<dbReference type="Proteomes" id="UP000005239">
    <property type="component" value="Unassembled WGS sequence"/>
</dbReference>
<evidence type="ECO:0000256" key="21">
    <source>
        <dbReference type="ARBA" id="ARBA00031182"/>
    </source>
</evidence>
<organism evidence="47 48">
    <name type="scientific">Pristionchus pacificus</name>
    <name type="common">Parasitic nematode worm</name>
    <dbReference type="NCBI Taxonomy" id="54126"/>
    <lineage>
        <taxon>Eukaryota</taxon>
        <taxon>Metazoa</taxon>
        <taxon>Ecdysozoa</taxon>
        <taxon>Nematoda</taxon>
        <taxon>Chromadorea</taxon>
        <taxon>Rhabditida</taxon>
        <taxon>Rhabditina</taxon>
        <taxon>Diplogasteromorpha</taxon>
        <taxon>Diplogasteroidea</taxon>
        <taxon>Neodiplogasteridae</taxon>
        <taxon>Pristionchus</taxon>
    </lineage>
</organism>
<comment type="catalytic activity">
    <reaction evidence="28">
        <text>1-hexadecanoyl-2-(9Z)-octadecenoyl-3-octadecanoyl-sn-glycerol + H2O = 1-hexadecanoyl-2-(9Z-octadecenoyl)-sn-glycerol + octadecanoate + H(+)</text>
        <dbReference type="Rhea" id="RHEA:41111"/>
        <dbReference type="ChEBI" id="CHEBI:15377"/>
        <dbReference type="ChEBI" id="CHEBI:15378"/>
        <dbReference type="ChEBI" id="CHEBI:25629"/>
        <dbReference type="ChEBI" id="CHEBI:75466"/>
        <dbReference type="ChEBI" id="CHEBI:77623"/>
    </reaction>
    <physiologicalReaction direction="left-to-right" evidence="28">
        <dbReference type="Rhea" id="RHEA:41112"/>
    </physiologicalReaction>
</comment>
<dbReference type="EC" id="3.1.1.5" evidence="3"/>
<evidence type="ECO:0000256" key="34">
    <source>
        <dbReference type="ARBA" id="ARBA00048362"/>
    </source>
</evidence>
<comment type="catalytic activity">
    <reaction evidence="19">
        <text>a 1,2-diacyl-sn-glycero-3-phosphocholine + H2O = a 1-acyl-sn-glycero-3-phosphocholine + a fatty acid + H(+)</text>
        <dbReference type="Rhea" id="RHEA:15801"/>
        <dbReference type="ChEBI" id="CHEBI:15377"/>
        <dbReference type="ChEBI" id="CHEBI:15378"/>
        <dbReference type="ChEBI" id="CHEBI:28868"/>
        <dbReference type="ChEBI" id="CHEBI:57643"/>
        <dbReference type="ChEBI" id="CHEBI:58168"/>
        <dbReference type="EC" id="3.1.1.4"/>
    </reaction>
    <physiologicalReaction direction="left-to-right" evidence="19">
        <dbReference type="Rhea" id="RHEA:15802"/>
    </physiologicalReaction>
</comment>
<dbReference type="PANTHER" id="PTHR21325">
    <property type="entry name" value="PHOSPHOLIPASE B, PLB1"/>
    <property type="match status" value="1"/>
</dbReference>
<evidence type="ECO:0000256" key="32">
    <source>
        <dbReference type="ARBA" id="ARBA00048058"/>
    </source>
</evidence>
<evidence type="ECO:0000256" key="42">
    <source>
        <dbReference type="ARBA" id="ARBA00048872"/>
    </source>
</evidence>
<reference evidence="47" key="2">
    <citation type="submission" date="2022-06" db="UniProtKB">
        <authorList>
            <consortium name="EnsemblMetazoa"/>
        </authorList>
    </citation>
    <scope>IDENTIFICATION</scope>
    <source>
        <strain evidence="47">PS312</strain>
    </source>
</reference>
<evidence type="ECO:0000256" key="6">
    <source>
        <dbReference type="ARBA" id="ARBA00015133"/>
    </source>
</evidence>
<evidence type="ECO:0000256" key="2">
    <source>
        <dbReference type="ARBA" id="ARBA00009979"/>
    </source>
</evidence>
<keyword evidence="11" id="KW-0378">Hydrolase</keyword>
<evidence type="ECO:0000256" key="5">
    <source>
        <dbReference type="ARBA" id="ARBA00013279"/>
    </source>
</evidence>
<comment type="catalytic activity">
    <reaction evidence="18">
        <text>1-hexadecanoyl-2-(9Z,12Z-octadecadienoyl)-sn-glycero-3-phosphocholine + H2O = (9Z,12Z)-octadecadienoate + 1-hexadecanoyl-sn-glycero-3-phosphocholine + H(+)</text>
        <dbReference type="Rhea" id="RHEA:40811"/>
        <dbReference type="ChEBI" id="CHEBI:15377"/>
        <dbReference type="ChEBI" id="CHEBI:15378"/>
        <dbReference type="ChEBI" id="CHEBI:30245"/>
        <dbReference type="ChEBI" id="CHEBI:72998"/>
        <dbReference type="ChEBI" id="CHEBI:73002"/>
    </reaction>
    <physiologicalReaction direction="left-to-right" evidence="18">
        <dbReference type="Rhea" id="RHEA:40812"/>
    </physiologicalReaction>
</comment>
<dbReference type="Pfam" id="PF00657">
    <property type="entry name" value="Lipase_GDSL"/>
    <property type="match status" value="1"/>
</dbReference>
<dbReference type="InterPro" id="IPR001087">
    <property type="entry name" value="GDSL"/>
</dbReference>
<evidence type="ECO:0000256" key="17">
    <source>
        <dbReference type="ARBA" id="ARBA00023369"/>
    </source>
</evidence>
<evidence type="ECO:0000256" key="40">
    <source>
        <dbReference type="ARBA" id="ARBA00048699"/>
    </source>
</evidence>
<evidence type="ECO:0000256" key="26">
    <source>
        <dbReference type="ARBA" id="ARBA00047363"/>
    </source>
</evidence>
<dbReference type="GO" id="GO:0016324">
    <property type="term" value="C:apical plasma membrane"/>
    <property type="evidence" value="ECO:0007669"/>
    <property type="project" value="UniProtKB-SubCell"/>
</dbReference>
<accession>A0A8R1UG08</accession>
<dbReference type="GO" id="GO:0004622">
    <property type="term" value="F:phosphatidylcholine lysophospholipase activity"/>
    <property type="evidence" value="ECO:0007669"/>
    <property type="project" value="UniProtKB-EC"/>
</dbReference>
<evidence type="ECO:0000256" key="23">
    <source>
        <dbReference type="ARBA" id="ARBA00033022"/>
    </source>
</evidence>
<keyword evidence="12" id="KW-1133">Transmembrane helix</keyword>
<evidence type="ECO:0000256" key="39">
    <source>
        <dbReference type="ARBA" id="ARBA00048656"/>
    </source>
</evidence>
<evidence type="ECO:0000256" key="28">
    <source>
        <dbReference type="ARBA" id="ARBA00047459"/>
    </source>
</evidence>
<evidence type="ECO:0000256" key="12">
    <source>
        <dbReference type="ARBA" id="ARBA00022989"/>
    </source>
</evidence>
<comment type="catalytic activity">
    <reaction evidence="35">
        <text>1-octadecanoyl-2-(9Z,12Z)-octadecadienoyl-sn-glycerol + H2O = 1-octadecanoyl-sn-glycerol + (9Z,12Z)-octadecadienoate + H(+)</text>
        <dbReference type="Rhea" id="RHEA:40927"/>
        <dbReference type="ChEBI" id="CHEBI:15377"/>
        <dbReference type="ChEBI" id="CHEBI:15378"/>
        <dbReference type="ChEBI" id="CHEBI:30245"/>
        <dbReference type="ChEBI" id="CHEBI:75550"/>
        <dbReference type="ChEBI" id="CHEBI:77097"/>
    </reaction>
    <physiologicalReaction direction="left-to-right" evidence="35">
        <dbReference type="Rhea" id="RHEA:40928"/>
    </physiologicalReaction>
</comment>
<proteinExistence type="inferred from homology"/>
<evidence type="ECO:0000256" key="20">
    <source>
        <dbReference type="ARBA" id="ARBA00029723"/>
    </source>
</evidence>
<dbReference type="PROSITE" id="PS01098">
    <property type="entry name" value="LIPASE_GDSL_SER"/>
    <property type="match status" value="1"/>
</dbReference>
<evidence type="ECO:0000256" key="38">
    <source>
        <dbReference type="ARBA" id="ARBA00048613"/>
    </source>
</evidence>
<dbReference type="InterPro" id="IPR035547">
    <property type="entry name" value="Phospholipase_B"/>
</dbReference>
<evidence type="ECO:0000256" key="31">
    <source>
        <dbReference type="ARBA" id="ARBA00048049"/>
    </source>
</evidence>
<evidence type="ECO:0000256" key="4">
    <source>
        <dbReference type="ARBA" id="ARBA00013278"/>
    </source>
</evidence>
<evidence type="ECO:0000256" key="18">
    <source>
        <dbReference type="ARBA" id="ARBA00023408"/>
    </source>
</evidence>
<comment type="catalytic activity">
    <reaction evidence="39">
        <text>1-hexadecanoyl-sn-glycero-3-phosphocholine + H2O = sn-glycerol 3-phosphocholine + hexadecanoate + H(+)</text>
        <dbReference type="Rhea" id="RHEA:40435"/>
        <dbReference type="ChEBI" id="CHEBI:7896"/>
        <dbReference type="ChEBI" id="CHEBI:15377"/>
        <dbReference type="ChEBI" id="CHEBI:15378"/>
        <dbReference type="ChEBI" id="CHEBI:16870"/>
        <dbReference type="ChEBI" id="CHEBI:72998"/>
    </reaction>
    <physiologicalReaction direction="left-to-right" evidence="39">
        <dbReference type="Rhea" id="RHEA:40436"/>
    </physiologicalReaction>
</comment>
<evidence type="ECO:0000256" key="15">
    <source>
        <dbReference type="ARBA" id="ARBA00023180"/>
    </source>
</evidence>
<comment type="subcellular location">
    <subcellularLocation>
        <location evidence="1">Apical cell membrane</location>
        <topology evidence="1">Single-pass type I membrane protein</topology>
    </subcellularLocation>
</comment>
<evidence type="ECO:0000256" key="30">
    <source>
        <dbReference type="ARBA" id="ARBA00048015"/>
    </source>
</evidence>
<comment type="catalytic activity">
    <reaction evidence="26">
        <text>1,3-dihexadecanoyl-2-(9Z-octadecenoyl)glycerol + H2O = 1-hexadecanoyl-2-(9Z-octadecenoyl)-glycerol + hexadecanoate + H(+)</text>
        <dbReference type="Rhea" id="RHEA:40979"/>
        <dbReference type="ChEBI" id="CHEBI:7896"/>
        <dbReference type="ChEBI" id="CHEBI:15377"/>
        <dbReference type="ChEBI" id="CHEBI:15378"/>
        <dbReference type="ChEBI" id="CHEBI:75585"/>
        <dbReference type="ChEBI" id="CHEBI:75688"/>
    </reaction>
    <physiologicalReaction direction="left-to-right" evidence="26">
        <dbReference type="Rhea" id="RHEA:40980"/>
    </physiologicalReaction>
</comment>
<comment type="catalytic activity">
    <reaction evidence="27">
        <text>1-(9Z-octadecenoyl)-glycerol + H2O = glycerol + (9Z)-octadecenoate + H(+)</text>
        <dbReference type="Rhea" id="RHEA:38487"/>
        <dbReference type="ChEBI" id="CHEBI:15377"/>
        <dbReference type="ChEBI" id="CHEBI:15378"/>
        <dbReference type="ChEBI" id="CHEBI:17754"/>
        <dbReference type="ChEBI" id="CHEBI:30823"/>
        <dbReference type="ChEBI" id="CHEBI:75342"/>
    </reaction>
    <physiologicalReaction direction="left-to-right" evidence="27">
        <dbReference type="Rhea" id="RHEA:38488"/>
    </physiologicalReaction>
</comment>
<evidence type="ECO:0000256" key="35">
    <source>
        <dbReference type="ARBA" id="ARBA00048374"/>
    </source>
</evidence>
<comment type="catalytic activity">
    <reaction evidence="38">
        <text>1-hexadecanoyl-2-(9Z-octadecenoyl)-sn-glycero-3-phosphoethanolamine + H2O = 1-hexadecanoyl-sn-glycero-3-phosphoethanolamine + (9Z)-octadecenoate + H(+)</text>
        <dbReference type="Rhea" id="RHEA:40911"/>
        <dbReference type="ChEBI" id="CHEBI:15377"/>
        <dbReference type="ChEBI" id="CHEBI:15378"/>
        <dbReference type="ChEBI" id="CHEBI:30823"/>
        <dbReference type="ChEBI" id="CHEBI:73004"/>
        <dbReference type="ChEBI" id="CHEBI:73007"/>
    </reaction>
    <physiologicalReaction direction="left-to-right" evidence="38">
        <dbReference type="Rhea" id="RHEA:40912"/>
    </physiologicalReaction>
</comment>
<evidence type="ECO:0000256" key="14">
    <source>
        <dbReference type="ARBA" id="ARBA00023136"/>
    </source>
</evidence>
<comment type="catalytic activity">
    <reaction evidence="33">
        <text>1,2-dihexadecanoyl-sn-glycero-3-phosphocholine + H2O = 1-hexadecanoyl-sn-glycero-3-phosphocholine + hexadecanoate + H(+)</text>
        <dbReference type="Rhea" id="RHEA:41223"/>
        <dbReference type="ChEBI" id="CHEBI:7896"/>
        <dbReference type="ChEBI" id="CHEBI:15377"/>
        <dbReference type="ChEBI" id="CHEBI:15378"/>
        <dbReference type="ChEBI" id="CHEBI:72998"/>
        <dbReference type="ChEBI" id="CHEBI:72999"/>
    </reaction>
    <physiologicalReaction direction="left-to-right" evidence="33">
        <dbReference type="Rhea" id="RHEA:41224"/>
    </physiologicalReaction>
</comment>
<dbReference type="InterPro" id="IPR038885">
    <property type="entry name" value="PLB1"/>
</dbReference>
<evidence type="ECO:0000256" key="37">
    <source>
        <dbReference type="ARBA" id="ARBA00048454"/>
    </source>
</evidence>
<comment type="catalytic activity">
    <reaction evidence="31">
        <text>a 1-O-alkyl-2-acyl-sn-glycero-3-phosphocholine + H2O = a 1-O-alkyl-sn-glycero-3-phosphocholine + a fatty acid + H(+)</text>
        <dbReference type="Rhea" id="RHEA:36231"/>
        <dbReference type="ChEBI" id="CHEBI:15377"/>
        <dbReference type="ChEBI" id="CHEBI:15378"/>
        <dbReference type="ChEBI" id="CHEBI:28868"/>
        <dbReference type="ChEBI" id="CHEBI:30909"/>
        <dbReference type="ChEBI" id="CHEBI:36702"/>
        <dbReference type="EC" id="3.1.1.4"/>
    </reaction>
    <physiologicalReaction direction="left-to-right" evidence="31">
        <dbReference type="Rhea" id="RHEA:36232"/>
    </physiologicalReaction>
</comment>
<dbReference type="InterPro" id="IPR036514">
    <property type="entry name" value="SGNH_hydro_sf"/>
</dbReference>
<dbReference type="EC" id="3.1.1.3" evidence="5"/>